<dbReference type="InterPro" id="IPR008320">
    <property type="entry name" value="UCP032025"/>
</dbReference>
<gene>
    <name evidence="1" type="ORF">GCM10011505_35930</name>
</gene>
<comment type="caution">
    <text evidence="1">The sequence shown here is derived from an EMBL/GenBank/DDBJ whole genome shotgun (WGS) entry which is preliminary data.</text>
</comment>
<dbReference type="PIRSF" id="PIRSF032025">
    <property type="entry name" value="UCP032025"/>
    <property type="match status" value="1"/>
</dbReference>
<name>A0ABQ1IVY9_9PROT</name>
<dbReference type="EMBL" id="BMDZ01000048">
    <property type="protein sequence ID" value="GGB51656.1"/>
    <property type="molecule type" value="Genomic_DNA"/>
</dbReference>
<sequence length="143" mass="15455">MTLHLVKLAVGVNSVEHLAALQTARLAEARDAGRPPVLVHVTRQMPRDVAGLLDGGSIYWVIRGLIAVRQRLTAIEPVEGGDGIRRCALVLDPQLVEVETVARRPHQGWRYLKPEDAPPDRRAGSVEGGDPALAAELRALGLL</sequence>
<organism evidence="1 2">
    <name type="scientific">Tistrella bauzanensis</name>
    <dbReference type="NCBI Taxonomy" id="657419"/>
    <lineage>
        <taxon>Bacteria</taxon>
        <taxon>Pseudomonadati</taxon>
        <taxon>Pseudomonadota</taxon>
        <taxon>Alphaproteobacteria</taxon>
        <taxon>Geminicoccales</taxon>
        <taxon>Geminicoccaceae</taxon>
        <taxon>Tistrella</taxon>
    </lineage>
</organism>
<accession>A0ABQ1IVY9</accession>
<dbReference type="RefSeq" id="WP_188580381.1">
    <property type="nucleotide sequence ID" value="NZ_BMDZ01000048.1"/>
</dbReference>
<evidence type="ECO:0000313" key="1">
    <source>
        <dbReference type="EMBL" id="GGB51656.1"/>
    </source>
</evidence>
<protein>
    <submittedName>
        <fullName evidence="1">Lysophospholipase</fullName>
    </submittedName>
</protein>
<proteinExistence type="predicted"/>
<dbReference type="Proteomes" id="UP000603352">
    <property type="component" value="Unassembled WGS sequence"/>
</dbReference>
<dbReference type="Pfam" id="PF07370">
    <property type="entry name" value="DUF1489"/>
    <property type="match status" value="1"/>
</dbReference>
<evidence type="ECO:0000313" key="2">
    <source>
        <dbReference type="Proteomes" id="UP000603352"/>
    </source>
</evidence>
<keyword evidence="2" id="KW-1185">Reference proteome</keyword>
<reference evidence="2" key="1">
    <citation type="journal article" date="2019" name="Int. J. Syst. Evol. Microbiol.">
        <title>The Global Catalogue of Microorganisms (GCM) 10K type strain sequencing project: providing services to taxonomists for standard genome sequencing and annotation.</title>
        <authorList>
            <consortium name="The Broad Institute Genomics Platform"/>
            <consortium name="The Broad Institute Genome Sequencing Center for Infectious Disease"/>
            <person name="Wu L."/>
            <person name="Ma J."/>
        </authorList>
    </citation>
    <scope>NUCLEOTIDE SEQUENCE [LARGE SCALE GENOMIC DNA]</scope>
    <source>
        <strain evidence="2">CGMCC 1.10188</strain>
    </source>
</reference>